<dbReference type="PROSITE" id="PS50231">
    <property type="entry name" value="RICIN_B_LECTIN"/>
    <property type="match status" value="1"/>
</dbReference>
<dbReference type="EMBL" id="VFOZ01000001">
    <property type="protein sequence ID" value="TQL97141.1"/>
    <property type="molecule type" value="Genomic_DNA"/>
</dbReference>
<evidence type="ECO:0000256" key="2">
    <source>
        <dbReference type="SAM" id="Phobius"/>
    </source>
</evidence>
<dbReference type="GO" id="GO:0030246">
    <property type="term" value="F:carbohydrate binding"/>
    <property type="evidence" value="ECO:0007669"/>
    <property type="project" value="UniProtKB-KW"/>
</dbReference>
<dbReference type="Pfam" id="PF14200">
    <property type="entry name" value="RicinB_lectin_2"/>
    <property type="match status" value="1"/>
</dbReference>
<dbReference type="InterPro" id="IPR000772">
    <property type="entry name" value="Ricin_B_lectin"/>
</dbReference>
<dbReference type="AlphaFoldDB" id="A0A543CJ71"/>
<sequence length="370" mass="38891">MANSESGGNAEPRGVRRQVELPEVNTETAGDLTPTSEPRPTTVTGGPETGSAAVGTGDSRPEGATASSEKEEQPTLAAGITAPAPPSGVQSDGMPPDRPKKPVLAAVAIGGAVLLAVPLLLIGTGSRDHERQRTTAAAATILPDNRLPMGTFTSASPTVTPTPSASKSPEAKKSDKPKKSEEPKKPKKKDKKGAVPASRRHAAVVSGPPTGPRFATVTRLLLKNVMTGLCADIPGYGDGHMKTPLQQFTCSGSSHDNQQWDLVVNDKGGGPNGVDLFTIRNSKDDHCADLPGNGAVDHGTHVTEWACYPGRTDNQMWYLVKKAKNRFWIRNYASHKDCLDVLGTAGSGGKDAALTVWPCSSKDDHLWAFK</sequence>
<keyword evidence="4" id="KW-0430">Lectin</keyword>
<organism evidence="4 5">
    <name type="scientific">Actinoallomurus bryophytorum</name>
    <dbReference type="NCBI Taxonomy" id="1490222"/>
    <lineage>
        <taxon>Bacteria</taxon>
        <taxon>Bacillati</taxon>
        <taxon>Actinomycetota</taxon>
        <taxon>Actinomycetes</taxon>
        <taxon>Streptosporangiales</taxon>
        <taxon>Thermomonosporaceae</taxon>
        <taxon>Actinoallomurus</taxon>
    </lineage>
</organism>
<dbReference type="Gene3D" id="2.80.10.50">
    <property type="match status" value="1"/>
</dbReference>
<feature type="domain" description="Ricin B lectin" evidence="3">
    <location>
        <begin position="256"/>
        <end position="349"/>
    </location>
</feature>
<evidence type="ECO:0000313" key="5">
    <source>
        <dbReference type="Proteomes" id="UP000316096"/>
    </source>
</evidence>
<evidence type="ECO:0000259" key="3">
    <source>
        <dbReference type="Pfam" id="PF14200"/>
    </source>
</evidence>
<protein>
    <submittedName>
        <fullName evidence="4">Ricin-type beta-trefoil lectin protein</fullName>
    </submittedName>
</protein>
<dbReference type="SUPFAM" id="SSF50370">
    <property type="entry name" value="Ricin B-like lectins"/>
    <property type="match status" value="1"/>
</dbReference>
<evidence type="ECO:0000313" key="4">
    <source>
        <dbReference type="EMBL" id="TQL97141.1"/>
    </source>
</evidence>
<keyword evidence="2" id="KW-0812">Transmembrane</keyword>
<evidence type="ECO:0000256" key="1">
    <source>
        <dbReference type="SAM" id="MobiDB-lite"/>
    </source>
</evidence>
<feature type="compositionally biased region" description="Basic and acidic residues" evidence="1">
    <location>
        <begin position="169"/>
        <end position="184"/>
    </location>
</feature>
<reference evidence="4 5" key="1">
    <citation type="submission" date="2019-06" db="EMBL/GenBank/DDBJ databases">
        <title>Sequencing the genomes of 1000 actinobacteria strains.</title>
        <authorList>
            <person name="Klenk H.-P."/>
        </authorList>
    </citation>
    <scope>NUCLEOTIDE SEQUENCE [LARGE SCALE GENOMIC DNA]</scope>
    <source>
        <strain evidence="4 5">DSM 102200</strain>
    </source>
</reference>
<dbReference type="CDD" id="cd00161">
    <property type="entry name" value="beta-trefoil_Ricin-like"/>
    <property type="match status" value="1"/>
</dbReference>
<accession>A0A543CJ71</accession>
<feature type="compositionally biased region" description="Polar residues" evidence="1">
    <location>
        <begin position="25"/>
        <end position="44"/>
    </location>
</feature>
<dbReference type="InterPro" id="IPR035992">
    <property type="entry name" value="Ricin_B-like_lectins"/>
</dbReference>
<feature type="compositionally biased region" description="Low complexity" evidence="1">
    <location>
        <begin position="151"/>
        <end position="168"/>
    </location>
</feature>
<keyword evidence="5" id="KW-1185">Reference proteome</keyword>
<feature type="region of interest" description="Disordered" evidence="1">
    <location>
        <begin position="126"/>
        <end position="210"/>
    </location>
</feature>
<dbReference type="Proteomes" id="UP000316096">
    <property type="component" value="Unassembled WGS sequence"/>
</dbReference>
<keyword evidence="2" id="KW-1133">Transmembrane helix</keyword>
<dbReference type="OrthoDB" id="2986171at2"/>
<comment type="caution">
    <text evidence="4">The sequence shown here is derived from an EMBL/GenBank/DDBJ whole genome shotgun (WGS) entry which is preliminary data.</text>
</comment>
<gene>
    <name evidence="4" type="ORF">FB559_2717</name>
</gene>
<name>A0A543CJ71_9ACTN</name>
<feature type="region of interest" description="Disordered" evidence="1">
    <location>
        <begin position="1"/>
        <end position="102"/>
    </location>
</feature>
<feature type="transmembrane region" description="Helical" evidence="2">
    <location>
        <begin position="103"/>
        <end position="123"/>
    </location>
</feature>
<keyword evidence="2" id="KW-0472">Membrane</keyword>
<proteinExistence type="predicted"/>
<dbReference type="RefSeq" id="WP_141955911.1">
    <property type="nucleotide sequence ID" value="NZ_VFOZ01000001.1"/>
</dbReference>